<dbReference type="Pfam" id="PF00107">
    <property type="entry name" value="ADH_zinc_N"/>
    <property type="match status" value="1"/>
</dbReference>
<dbReference type="GeneID" id="91006441"/>
<dbReference type="AlphaFoldDB" id="A0A2T5U2W2"/>
<dbReference type="InterPro" id="IPR013154">
    <property type="entry name" value="ADH-like_N"/>
</dbReference>
<dbReference type="PANTHER" id="PTHR43401">
    <property type="entry name" value="L-THREONINE 3-DEHYDROGENASE"/>
    <property type="match status" value="1"/>
</dbReference>
<protein>
    <submittedName>
        <fullName evidence="4">2-desacetyl-2-hydroxyethyl bacteriochlorophyllide A dehydrogenase</fullName>
    </submittedName>
</protein>
<evidence type="ECO:0000313" key="4">
    <source>
        <dbReference type="EMBL" id="PTW45848.1"/>
    </source>
</evidence>
<dbReference type="RefSeq" id="WP_107954655.1">
    <property type="nucleotide sequence ID" value="NZ_QAYE01000006.1"/>
</dbReference>
<accession>A0A2T5U2W2</accession>
<dbReference type="InterPro" id="IPR050129">
    <property type="entry name" value="Zn_alcohol_dh"/>
</dbReference>
<evidence type="ECO:0000259" key="3">
    <source>
        <dbReference type="Pfam" id="PF08240"/>
    </source>
</evidence>
<evidence type="ECO:0000256" key="1">
    <source>
        <dbReference type="ARBA" id="ARBA00023002"/>
    </source>
</evidence>
<dbReference type="Gene3D" id="3.40.50.720">
    <property type="entry name" value="NAD(P)-binding Rossmann-like Domain"/>
    <property type="match status" value="1"/>
</dbReference>
<dbReference type="EMBL" id="QAYE01000006">
    <property type="protein sequence ID" value="PTW45848.1"/>
    <property type="molecule type" value="Genomic_DNA"/>
</dbReference>
<dbReference type="OrthoDB" id="9773078at2"/>
<dbReference type="Proteomes" id="UP000244013">
    <property type="component" value="Unassembled WGS sequence"/>
</dbReference>
<dbReference type="InterPro" id="IPR013149">
    <property type="entry name" value="ADH-like_C"/>
</dbReference>
<dbReference type="Pfam" id="PF08240">
    <property type="entry name" value="ADH_N"/>
    <property type="match status" value="1"/>
</dbReference>
<evidence type="ECO:0000259" key="2">
    <source>
        <dbReference type="Pfam" id="PF00107"/>
    </source>
</evidence>
<name>A0A2T5U2W2_9SPHN</name>
<dbReference type="Gene3D" id="3.90.180.10">
    <property type="entry name" value="Medium-chain alcohol dehydrogenases, catalytic domain"/>
    <property type="match status" value="1"/>
</dbReference>
<dbReference type="PANTHER" id="PTHR43401:SF3">
    <property type="entry name" value="L-GALACTONATE-5-DEHYDROGENASE"/>
    <property type="match status" value="1"/>
</dbReference>
<feature type="domain" description="Alcohol dehydrogenase-like C-terminal" evidence="2">
    <location>
        <begin position="169"/>
        <end position="294"/>
    </location>
</feature>
<organism evidence="4 5">
    <name type="scientific">Sphingomonas faeni</name>
    <dbReference type="NCBI Taxonomy" id="185950"/>
    <lineage>
        <taxon>Bacteria</taxon>
        <taxon>Pseudomonadati</taxon>
        <taxon>Pseudomonadota</taxon>
        <taxon>Alphaproteobacteria</taxon>
        <taxon>Sphingomonadales</taxon>
        <taxon>Sphingomonadaceae</taxon>
        <taxon>Sphingomonas</taxon>
    </lineage>
</organism>
<dbReference type="SUPFAM" id="SSF51735">
    <property type="entry name" value="NAD(P)-binding Rossmann-fold domains"/>
    <property type="match status" value="1"/>
</dbReference>
<comment type="caution">
    <text evidence="4">The sequence shown here is derived from an EMBL/GenBank/DDBJ whole genome shotgun (WGS) entry which is preliminary data.</text>
</comment>
<evidence type="ECO:0000313" key="5">
    <source>
        <dbReference type="Proteomes" id="UP000244013"/>
    </source>
</evidence>
<gene>
    <name evidence="4" type="ORF">C8J25_10699</name>
</gene>
<dbReference type="InterPro" id="IPR036291">
    <property type="entry name" value="NAD(P)-bd_dom_sf"/>
</dbReference>
<reference evidence="4 5" key="1">
    <citation type="submission" date="2018-04" db="EMBL/GenBank/DDBJ databases">
        <title>Genomic Encyclopedia of Type Strains, Phase III (KMG-III): the genomes of soil and plant-associated and newly described type strains.</title>
        <authorList>
            <person name="Whitman W."/>
        </authorList>
    </citation>
    <scope>NUCLEOTIDE SEQUENCE [LARGE SCALE GENOMIC DNA]</scope>
    <source>
        <strain evidence="4 5">MA-olki</strain>
    </source>
</reference>
<dbReference type="GO" id="GO:0016491">
    <property type="term" value="F:oxidoreductase activity"/>
    <property type="evidence" value="ECO:0007669"/>
    <property type="project" value="UniProtKB-KW"/>
</dbReference>
<dbReference type="SUPFAM" id="SSF50129">
    <property type="entry name" value="GroES-like"/>
    <property type="match status" value="1"/>
</dbReference>
<keyword evidence="1" id="KW-0560">Oxidoreductase</keyword>
<dbReference type="InterPro" id="IPR011032">
    <property type="entry name" value="GroES-like_sf"/>
</dbReference>
<proteinExistence type="predicted"/>
<dbReference type="CDD" id="cd08261">
    <property type="entry name" value="Zn_ADH7"/>
    <property type="match status" value="1"/>
</dbReference>
<feature type="domain" description="Alcohol dehydrogenase-like N-terminal" evidence="3">
    <location>
        <begin position="24"/>
        <end position="129"/>
    </location>
</feature>
<sequence>MKSLVCAAPGSLIVADRPMPHRREGDVLIRMRRAGLCGTDYHIYAGTQPYLSYPRLIGHELAGEVVEAPTGSCFTPGQIVTVNPYGACGHCIACRRNRPNCCVNIAVLGVHTDGGMCEWLAVPEASVVDAQGLSLDQAAMVEFLAIGAHAVQRAKPTPDARILVTGAGPIGVATALFARIMGVASVTFLDTRATRLAFVRDQLGFETIVVADDGAPEALRAMTGGDMFDVVFDATGNIHAMRGGLMHVAHGGTYVLVGLCKDDLVFSDPEFHKRETTLLASRNALSSDFDHVIASIRDGSIPTSVLQTHALTLEDAPRRVPALIAEADSVMKAIISI</sequence>